<dbReference type="Proteomes" id="UP001313282">
    <property type="component" value="Unassembled WGS sequence"/>
</dbReference>
<sequence length="114" mass="12739">MYPQTTVGPKSTTFGAEPMKINCCSEFGKPHSSCPSQRQASFWIDSIRIFPDKDSSADRPGLAHDRASLRAWSTSPRGLGWRDALNRNLLEIRGFDFSRPRGAGGKLHLYNRPC</sequence>
<protein>
    <submittedName>
        <fullName evidence="1">Uncharacterized protein</fullName>
    </submittedName>
</protein>
<name>A0AAN8MTA3_9PEZI</name>
<comment type="caution">
    <text evidence="1">The sequence shown here is derived from an EMBL/GenBank/DDBJ whole genome shotgun (WGS) entry which is preliminary data.</text>
</comment>
<reference evidence="1 2" key="1">
    <citation type="submission" date="2019-10" db="EMBL/GenBank/DDBJ databases">
        <authorList>
            <person name="Palmer J.M."/>
        </authorList>
    </citation>
    <scope>NUCLEOTIDE SEQUENCE [LARGE SCALE GENOMIC DNA]</scope>
    <source>
        <strain evidence="1 2">TWF718</strain>
    </source>
</reference>
<organism evidence="1 2">
    <name type="scientific">Orbilia javanica</name>
    <dbReference type="NCBI Taxonomy" id="47235"/>
    <lineage>
        <taxon>Eukaryota</taxon>
        <taxon>Fungi</taxon>
        <taxon>Dikarya</taxon>
        <taxon>Ascomycota</taxon>
        <taxon>Pezizomycotina</taxon>
        <taxon>Orbiliomycetes</taxon>
        <taxon>Orbiliales</taxon>
        <taxon>Orbiliaceae</taxon>
        <taxon>Orbilia</taxon>
    </lineage>
</organism>
<keyword evidence="2" id="KW-1185">Reference proteome</keyword>
<accession>A0AAN8MTA3</accession>
<evidence type="ECO:0000313" key="2">
    <source>
        <dbReference type="Proteomes" id="UP001313282"/>
    </source>
</evidence>
<dbReference type="EMBL" id="JAVHNR010000011">
    <property type="protein sequence ID" value="KAK6330803.1"/>
    <property type="molecule type" value="Genomic_DNA"/>
</dbReference>
<gene>
    <name evidence="1" type="ORF">TWF718_011407</name>
</gene>
<proteinExistence type="predicted"/>
<dbReference type="AlphaFoldDB" id="A0AAN8MTA3"/>
<evidence type="ECO:0000313" key="1">
    <source>
        <dbReference type="EMBL" id="KAK6330803.1"/>
    </source>
</evidence>